<evidence type="ECO:0000313" key="2">
    <source>
        <dbReference type="Proteomes" id="UP001460072"/>
    </source>
</evidence>
<dbReference type="RefSeq" id="WP_342694943.1">
    <property type="nucleotide sequence ID" value="NZ_JBCGDO010000003.1"/>
</dbReference>
<evidence type="ECO:0000313" key="1">
    <source>
        <dbReference type="EMBL" id="MEM0541712.1"/>
    </source>
</evidence>
<organism evidence="1 2">
    <name type="scientific">Flavobacterium aureirubrum</name>
    <dbReference type="NCBI Taxonomy" id="3133147"/>
    <lineage>
        <taxon>Bacteria</taxon>
        <taxon>Pseudomonadati</taxon>
        <taxon>Bacteroidota</taxon>
        <taxon>Flavobacteriia</taxon>
        <taxon>Flavobacteriales</taxon>
        <taxon>Flavobacteriaceae</taxon>
        <taxon>Flavobacterium</taxon>
    </lineage>
</organism>
<protein>
    <recommendedName>
        <fullName evidence="3">CarboxypepD_reg-like domain-containing protein</fullName>
    </recommendedName>
</protein>
<name>A0ABU9N1W2_9FLAO</name>
<accession>A0ABU9N1W2</accession>
<proteinExistence type="predicted"/>
<keyword evidence="2" id="KW-1185">Reference proteome</keyword>
<dbReference type="Proteomes" id="UP001460072">
    <property type="component" value="Unassembled WGS sequence"/>
</dbReference>
<gene>
    <name evidence="1" type="ORF">WFZ85_03730</name>
</gene>
<sequence length="241" mass="27736">MIKQFLFYSFLFIYSSVGFSQTAKNISGRLVCEGTALPAIDIVNSTTKKVTKSDNKGNFTIQAKMGDELYIISNDYFDQQITVFKKLFEQESIVIELEKRPIELDGVTVSRAESMKIKVTQADMDEAKLIKQQNTLKVQNVHTGEIENGVDFVRIGKGIGNWFKKKQKPFMDFREYIALHFKSDFFINELKLKPDEVPLFLAFCEVDIKSKGISERQNLLETTKFLLNKNEDFKKPIESNK</sequence>
<reference evidence="1 2" key="1">
    <citation type="submission" date="2024-03" db="EMBL/GenBank/DDBJ databases">
        <title>Two novel species of the genus Flavobacterium exhibiting potentially degradation of complex polysaccharides.</title>
        <authorList>
            <person name="Lian X."/>
        </authorList>
    </citation>
    <scope>NUCLEOTIDE SEQUENCE [LARGE SCALE GENOMIC DNA]</scope>
    <source>
        <strain evidence="2">j3</strain>
    </source>
</reference>
<comment type="caution">
    <text evidence="1">The sequence shown here is derived from an EMBL/GenBank/DDBJ whole genome shotgun (WGS) entry which is preliminary data.</text>
</comment>
<dbReference type="EMBL" id="JBCGDO010000003">
    <property type="protein sequence ID" value="MEM0541712.1"/>
    <property type="molecule type" value="Genomic_DNA"/>
</dbReference>
<evidence type="ECO:0008006" key="3">
    <source>
        <dbReference type="Google" id="ProtNLM"/>
    </source>
</evidence>